<name>A0A556QPQ6_9BACT</name>
<dbReference type="Proteomes" id="UP000315648">
    <property type="component" value="Unassembled WGS sequence"/>
</dbReference>
<feature type="signal peptide" evidence="1">
    <location>
        <begin position="1"/>
        <end position="21"/>
    </location>
</feature>
<evidence type="ECO:0000313" key="2">
    <source>
        <dbReference type="EMBL" id="TSJ78582.1"/>
    </source>
</evidence>
<feature type="chain" id="PRO_5021956259" evidence="1">
    <location>
        <begin position="22"/>
        <end position="221"/>
    </location>
</feature>
<dbReference type="PROSITE" id="PS51257">
    <property type="entry name" value="PROKAR_LIPOPROTEIN"/>
    <property type="match status" value="1"/>
</dbReference>
<dbReference type="EMBL" id="VMBG01000001">
    <property type="protein sequence ID" value="TSJ78582.1"/>
    <property type="molecule type" value="Genomic_DNA"/>
</dbReference>
<dbReference type="AlphaFoldDB" id="A0A556QPQ6"/>
<dbReference type="Gene3D" id="3.40.50.10610">
    <property type="entry name" value="ABC-type transport auxiliary lipoprotein component"/>
    <property type="match status" value="1"/>
</dbReference>
<accession>A0A556QPQ6</accession>
<gene>
    <name evidence="2" type="ORF">FPL22_04580</name>
</gene>
<evidence type="ECO:0000256" key="1">
    <source>
        <dbReference type="SAM" id="SignalP"/>
    </source>
</evidence>
<protein>
    <submittedName>
        <fullName evidence="2">Uncharacterized protein</fullName>
    </submittedName>
</protein>
<proteinExistence type="predicted"/>
<sequence>MPPLTRILLAASALFTLTACSSVIKTDGAKSGPFYTPANVQGVARLPESLRRIAILPCAGTDPQLTEDTLRNLDRILAATLTRAARAEVTPFDRDAVVHLTGRPNFVSTSVLPANFLKKVAAATGAEAILFVDATAYSPYPPLVLGLRARLVDAATGEALWNFDNIFSTSTPSVANSARAHNFGRSSATATPGDLSYTVLQNPPAFADYVASATWATLPPR</sequence>
<reference evidence="2 3" key="1">
    <citation type="submission" date="2019-07" db="EMBL/GenBank/DDBJ databases">
        <title>Description of 53C-WASEF.</title>
        <authorList>
            <person name="Pitt A."/>
            <person name="Hahn M.W."/>
        </authorList>
    </citation>
    <scope>NUCLEOTIDE SEQUENCE [LARGE SCALE GENOMIC DNA]</scope>
    <source>
        <strain evidence="2 3">53C-WASEF</strain>
    </source>
</reference>
<dbReference type="OrthoDB" id="194005at2"/>
<keyword evidence="3" id="KW-1185">Reference proteome</keyword>
<dbReference type="RefSeq" id="WP_144228923.1">
    <property type="nucleotide sequence ID" value="NZ_CBCRVV010000002.1"/>
</dbReference>
<evidence type="ECO:0000313" key="3">
    <source>
        <dbReference type="Proteomes" id="UP000315648"/>
    </source>
</evidence>
<keyword evidence="1" id="KW-0732">Signal</keyword>
<comment type="caution">
    <text evidence="2">The sequence shown here is derived from an EMBL/GenBank/DDBJ whole genome shotgun (WGS) entry which is preliminary data.</text>
</comment>
<organism evidence="2 3">
    <name type="scientific">Rariglobus hedericola</name>
    <dbReference type="NCBI Taxonomy" id="2597822"/>
    <lineage>
        <taxon>Bacteria</taxon>
        <taxon>Pseudomonadati</taxon>
        <taxon>Verrucomicrobiota</taxon>
        <taxon>Opitutia</taxon>
        <taxon>Opitutales</taxon>
        <taxon>Opitutaceae</taxon>
        <taxon>Rariglobus</taxon>
    </lineage>
</organism>